<feature type="domain" description="Homeobox" evidence="9">
    <location>
        <begin position="29"/>
        <end position="89"/>
    </location>
</feature>
<evidence type="ECO:0000256" key="3">
    <source>
        <dbReference type="ARBA" id="ARBA00023155"/>
    </source>
</evidence>
<feature type="compositionally biased region" description="Basic and acidic residues" evidence="7">
    <location>
        <begin position="107"/>
        <end position="121"/>
    </location>
</feature>
<sequence>MPDYVKVFTIKGGDGQERRMELPLQLDVDRPKRPRTTFHADQLQALEMAFQIDGYPNAEKRARLAKELRLSDTQVKVWFQNRRTKGRKQGGGLEKAKESPKPPETPRSFDGRLDLETLPEAHDEEAEEARLEAEEKRASEVRLRADPPDAREENNNQVDARCGERSKDTIRRPSHGTVRSIARHLSEKQKTRTVEERARLAKHRMSMPEQLPPFPASPQSSANSGQTQMNSTRDSTSQSAHSGAPLLDRSPSQFFAGAGGLRQLHPASFMMMPPQMRPDGQQFQPMAPMHYPGDFQPVWYPMPAPMFVPLGPPMMHPKFQAIPAAPPSRTHSFCRELCCGGCAQLLWTIICIILMGIIAALLLTLFVV</sequence>
<feature type="region of interest" description="Disordered" evidence="7">
    <location>
        <begin position="204"/>
        <end position="252"/>
    </location>
</feature>
<dbReference type="SMART" id="SM00389">
    <property type="entry name" value="HOX"/>
    <property type="match status" value="1"/>
</dbReference>
<evidence type="ECO:0000313" key="10">
    <source>
        <dbReference type="EMBL" id="CAJ0579557.1"/>
    </source>
</evidence>
<feature type="compositionally biased region" description="Basic and acidic residues" evidence="7">
    <location>
        <begin position="128"/>
        <end position="154"/>
    </location>
</feature>
<dbReference type="GO" id="GO:0005634">
    <property type="term" value="C:nucleus"/>
    <property type="evidence" value="ECO:0007669"/>
    <property type="project" value="UniProtKB-SubCell"/>
</dbReference>
<proteinExistence type="predicted"/>
<dbReference type="SUPFAM" id="SSF46689">
    <property type="entry name" value="Homeodomain-like"/>
    <property type="match status" value="1"/>
</dbReference>
<dbReference type="Pfam" id="PF00046">
    <property type="entry name" value="Homeodomain"/>
    <property type="match status" value="1"/>
</dbReference>
<dbReference type="GO" id="GO:0007420">
    <property type="term" value="P:brain development"/>
    <property type="evidence" value="ECO:0007669"/>
    <property type="project" value="TreeGrafter"/>
</dbReference>
<gene>
    <name evidence="10" type="ORF">MSPICULIGERA_LOCUS17771</name>
</gene>
<evidence type="ECO:0000256" key="5">
    <source>
        <dbReference type="PROSITE-ProRule" id="PRU00108"/>
    </source>
</evidence>
<dbReference type="PANTHER" id="PTHR24339">
    <property type="entry name" value="HOMEOBOX PROTEIN EMX-RELATED"/>
    <property type="match status" value="1"/>
</dbReference>
<accession>A0AA36G552</accession>
<dbReference type="PROSITE" id="PS50071">
    <property type="entry name" value="HOMEOBOX_2"/>
    <property type="match status" value="1"/>
</dbReference>
<dbReference type="InterPro" id="IPR017970">
    <property type="entry name" value="Homeobox_CS"/>
</dbReference>
<keyword evidence="8" id="KW-0812">Transmembrane</keyword>
<organism evidence="10 11">
    <name type="scientific">Mesorhabditis spiculigera</name>
    <dbReference type="NCBI Taxonomy" id="96644"/>
    <lineage>
        <taxon>Eukaryota</taxon>
        <taxon>Metazoa</taxon>
        <taxon>Ecdysozoa</taxon>
        <taxon>Nematoda</taxon>
        <taxon>Chromadorea</taxon>
        <taxon>Rhabditida</taxon>
        <taxon>Rhabditina</taxon>
        <taxon>Rhabditomorpha</taxon>
        <taxon>Rhabditoidea</taxon>
        <taxon>Rhabditidae</taxon>
        <taxon>Mesorhabditinae</taxon>
        <taxon>Mesorhabditis</taxon>
    </lineage>
</organism>
<evidence type="ECO:0000256" key="2">
    <source>
        <dbReference type="ARBA" id="ARBA00023125"/>
    </source>
</evidence>
<feature type="compositionally biased region" description="Polar residues" evidence="7">
    <location>
        <begin position="217"/>
        <end position="241"/>
    </location>
</feature>
<feature type="DNA-binding region" description="Homeobox" evidence="5">
    <location>
        <begin position="31"/>
        <end position="90"/>
    </location>
</feature>
<evidence type="ECO:0000256" key="8">
    <source>
        <dbReference type="SAM" id="Phobius"/>
    </source>
</evidence>
<protein>
    <recommendedName>
        <fullName evidence="9">Homeobox domain-containing protein</fullName>
    </recommendedName>
</protein>
<keyword evidence="2 5" id="KW-0238">DNA-binding</keyword>
<dbReference type="Proteomes" id="UP001177023">
    <property type="component" value="Unassembled WGS sequence"/>
</dbReference>
<comment type="subcellular location">
    <subcellularLocation>
        <location evidence="1 5 6">Nucleus</location>
    </subcellularLocation>
</comment>
<keyword evidence="8" id="KW-0472">Membrane</keyword>
<evidence type="ECO:0000256" key="4">
    <source>
        <dbReference type="ARBA" id="ARBA00023242"/>
    </source>
</evidence>
<dbReference type="InterPro" id="IPR050877">
    <property type="entry name" value="EMX-VAX-Noto_Homeobox_TFs"/>
</dbReference>
<name>A0AA36G552_9BILA</name>
<feature type="region of interest" description="Disordered" evidence="7">
    <location>
        <begin position="79"/>
        <end position="177"/>
    </location>
</feature>
<evidence type="ECO:0000256" key="7">
    <source>
        <dbReference type="SAM" id="MobiDB-lite"/>
    </source>
</evidence>
<dbReference type="InterPro" id="IPR009057">
    <property type="entry name" value="Homeodomain-like_sf"/>
</dbReference>
<keyword evidence="11" id="KW-1185">Reference proteome</keyword>
<dbReference type="Gene3D" id="1.10.10.60">
    <property type="entry name" value="Homeodomain-like"/>
    <property type="match status" value="1"/>
</dbReference>
<feature type="non-terminal residue" evidence="10">
    <location>
        <position position="1"/>
    </location>
</feature>
<dbReference type="EMBL" id="CATQJA010002657">
    <property type="protein sequence ID" value="CAJ0579557.1"/>
    <property type="molecule type" value="Genomic_DNA"/>
</dbReference>
<dbReference type="PANTHER" id="PTHR24339:SF69">
    <property type="entry name" value="HOMEOBOX PROTEIN CEH-5"/>
    <property type="match status" value="1"/>
</dbReference>
<evidence type="ECO:0000256" key="6">
    <source>
        <dbReference type="RuleBase" id="RU000682"/>
    </source>
</evidence>
<keyword evidence="3 5" id="KW-0371">Homeobox</keyword>
<evidence type="ECO:0000256" key="1">
    <source>
        <dbReference type="ARBA" id="ARBA00004123"/>
    </source>
</evidence>
<dbReference type="AlphaFoldDB" id="A0AA36G552"/>
<reference evidence="10" key="1">
    <citation type="submission" date="2023-06" db="EMBL/GenBank/DDBJ databases">
        <authorList>
            <person name="Delattre M."/>
        </authorList>
    </citation>
    <scope>NUCLEOTIDE SEQUENCE</scope>
    <source>
        <strain evidence="10">AF72</strain>
    </source>
</reference>
<evidence type="ECO:0000313" key="11">
    <source>
        <dbReference type="Proteomes" id="UP001177023"/>
    </source>
</evidence>
<keyword evidence="8" id="KW-1133">Transmembrane helix</keyword>
<evidence type="ECO:0000259" key="9">
    <source>
        <dbReference type="PROSITE" id="PS50071"/>
    </source>
</evidence>
<dbReference type="GO" id="GO:0000981">
    <property type="term" value="F:DNA-binding transcription factor activity, RNA polymerase II-specific"/>
    <property type="evidence" value="ECO:0007669"/>
    <property type="project" value="InterPro"/>
</dbReference>
<feature type="compositionally biased region" description="Basic and acidic residues" evidence="7">
    <location>
        <begin position="161"/>
        <end position="171"/>
    </location>
</feature>
<dbReference type="PROSITE" id="PS00027">
    <property type="entry name" value="HOMEOBOX_1"/>
    <property type="match status" value="1"/>
</dbReference>
<comment type="caution">
    <text evidence="10">The sequence shown here is derived from an EMBL/GenBank/DDBJ whole genome shotgun (WGS) entry which is preliminary data.</text>
</comment>
<dbReference type="GO" id="GO:0030182">
    <property type="term" value="P:neuron differentiation"/>
    <property type="evidence" value="ECO:0007669"/>
    <property type="project" value="TreeGrafter"/>
</dbReference>
<keyword evidence="4 5" id="KW-0539">Nucleus</keyword>
<dbReference type="CDD" id="cd00086">
    <property type="entry name" value="homeodomain"/>
    <property type="match status" value="1"/>
</dbReference>
<dbReference type="InterPro" id="IPR001356">
    <property type="entry name" value="HD"/>
</dbReference>
<dbReference type="GO" id="GO:0000978">
    <property type="term" value="F:RNA polymerase II cis-regulatory region sequence-specific DNA binding"/>
    <property type="evidence" value="ECO:0007669"/>
    <property type="project" value="TreeGrafter"/>
</dbReference>
<feature type="transmembrane region" description="Helical" evidence="8">
    <location>
        <begin position="345"/>
        <end position="367"/>
    </location>
</feature>